<evidence type="ECO:0000256" key="4">
    <source>
        <dbReference type="ARBA" id="ARBA00022777"/>
    </source>
</evidence>
<keyword evidence="2" id="KW-0808">Transferase</keyword>
<keyword evidence="4 8" id="KW-0418">Kinase</keyword>
<dbReference type="InterPro" id="IPR011611">
    <property type="entry name" value="PfkB_dom"/>
</dbReference>
<comment type="caution">
    <text evidence="8">The sequence shown here is derived from an EMBL/GenBank/DDBJ whole genome shotgun (WGS) entry which is preliminary data.</text>
</comment>
<dbReference type="InterPro" id="IPR029056">
    <property type="entry name" value="Ribokinase-like"/>
</dbReference>
<evidence type="ECO:0000313" key="9">
    <source>
        <dbReference type="Proteomes" id="UP000318693"/>
    </source>
</evidence>
<evidence type="ECO:0000259" key="7">
    <source>
        <dbReference type="Pfam" id="PF00294"/>
    </source>
</evidence>
<evidence type="ECO:0000256" key="6">
    <source>
        <dbReference type="SAM" id="MobiDB-lite"/>
    </source>
</evidence>
<dbReference type="RefSeq" id="WP_143419525.1">
    <property type="nucleotide sequence ID" value="NZ_VJXR01000066.1"/>
</dbReference>
<evidence type="ECO:0000256" key="2">
    <source>
        <dbReference type="ARBA" id="ARBA00022679"/>
    </source>
</evidence>
<accession>A0A552WM55</accession>
<gene>
    <name evidence="8" type="ORF">FJ693_16325</name>
</gene>
<sequence length="382" mass="39268">MNDARGRRPAEDAEPPVSAGDAPGTDPDEPTLGSDKAPAAKDPFRPVGDPELQAPPAPPTSRAWEAEPRTLPGDHDDDAAALVIGEALIDIVERPGEQPAEHPGGSPANVAVGLARLGRDVELVSWFGADAHGSVLRSHLELENVRLSAASARASHTSTARARLDEAGGATYVFDLEWAPPAPEPVVQPIVVHTGSIAAVLEPGAATVAETITRFRDTATISLDPNIRPALMGESTATRTLVEALVVQSDVVKVSDEDLAWLVPDADPLAVARQWARSGPAIVVVTQGAGGAWAVTAGGLELDVAAVPAEVVDSVGAGDSFSAGLIDGLWAAGLLGADHRAALAQIDAGTLQRVLDQAARIAAITVSREGANPPTRAELSAR</sequence>
<dbReference type="CDD" id="cd01167">
    <property type="entry name" value="bac_FRK"/>
    <property type="match status" value="1"/>
</dbReference>
<dbReference type="PROSITE" id="PS00584">
    <property type="entry name" value="PFKB_KINASES_2"/>
    <property type="match status" value="1"/>
</dbReference>
<feature type="compositionally biased region" description="Basic and acidic residues" evidence="6">
    <location>
        <begin position="64"/>
        <end position="74"/>
    </location>
</feature>
<dbReference type="Proteomes" id="UP000318693">
    <property type="component" value="Unassembled WGS sequence"/>
</dbReference>
<dbReference type="PANTHER" id="PTHR43085">
    <property type="entry name" value="HEXOKINASE FAMILY MEMBER"/>
    <property type="match status" value="1"/>
</dbReference>
<name>A0A552WM55_9MICO</name>
<dbReference type="Pfam" id="PF00294">
    <property type="entry name" value="PfkB"/>
    <property type="match status" value="1"/>
</dbReference>
<dbReference type="InterPro" id="IPR002173">
    <property type="entry name" value="Carboh/pur_kinase_PfkB_CS"/>
</dbReference>
<comment type="similarity">
    <text evidence="1">Belongs to the carbohydrate kinase PfkB family.</text>
</comment>
<dbReference type="AlphaFoldDB" id="A0A552WM55"/>
<dbReference type="EMBL" id="VJXR01000066">
    <property type="protein sequence ID" value="TRW43764.1"/>
    <property type="molecule type" value="Genomic_DNA"/>
</dbReference>
<feature type="region of interest" description="Disordered" evidence="6">
    <location>
        <begin position="1"/>
        <end position="77"/>
    </location>
</feature>
<dbReference type="InterPro" id="IPR050306">
    <property type="entry name" value="PfkB_Carbo_kinase"/>
</dbReference>
<feature type="domain" description="Carbohydrate kinase PfkB" evidence="7">
    <location>
        <begin position="82"/>
        <end position="374"/>
    </location>
</feature>
<feature type="compositionally biased region" description="Basic and acidic residues" evidence="6">
    <location>
        <begin position="1"/>
        <end position="11"/>
    </location>
</feature>
<organism evidence="8 9">
    <name type="scientific">Georgenia yuyongxinii</name>
    <dbReference type="NCBI Taxonomy" id="2589797"/>
    <lineage>
        <taxon>Bacteria</taxon>
        <taxon>Bacillati</taxon>
        <taxon>Actinomycetota</taxon>
        <taxon>Actinomycetes</taxon>
        <taxon>Micrococcales</taxon>
        <taxon>Bogoriellaceae</taxon>
        <taxon>Georgenia</taxon>
    </lineage>
</organism>
<evidence type="ECO:0000313" key="8">
    <source>
        <dbReference type="EMBL" id="TRW43764.1"/>
    </source>
</evidence>
<keyword evidence="5" id="KW-0067">ATP-binding</keyword>
<dbReference type="SUPFAM" id="SSF53613">
    <property type="entry name" value="Ribokinase-like"/>
    <property type="match status" value="1"/>
</dbReference>
<evidence type="ECO:0000256" key="3">
    <source>
        <dbReference type="ARBA" id="ARBA00022741"/>
    </source>
</evidence>
<dbReference type="PROSITE" id="PS00583">
    <property type="entry name" value="PFKB_KINASES_1"/>
    <property type="match status" value="1"/>
</dbReference>
<dbReference type="PANTHER" id="PTHR43085:SF1">
    <property type="entry name" value="PSEUDOURIDINE KINASE-RELATED"/>
    <property type="match status" value="1"/>
</dbReference>
<keyword evidence="9" id="KW-1185">Reference proteome</keyword>
<proteinExistence type="inferred from homology"/>
<dbReference type="Gene3D" id="3.40.1190.20">
    <property type="match status" value="1"/>
</dbReference>
<reference evidence="8 9" key="1">
    <citation type="submission" date="2019-07" db="EMBL/GenBank/DDBJ databases">
        <title>Georgenia wutianyii sp. nov. and Georgenia *** sp. nov. isolated from plateau pika (Ochotona curzoniae) in the Qinghai-Tibet plateau of China.</title>
        <authorList>
            <person name="Tian Z."/>
        </authorList>
    </citation>
    <scope>NUCLEOTIDE SEQUENCE [LARGE SCALE GENOMIC DNA]</scope>
    <source>
        <strain evidence="8 9">Z446</strain>
    </source>
</reference>
<dbReference type="GO" id="GO:0016301">
    <property type="term" value="F:kinase activity"/>
    <property type="evidence" value="ECO:0007669"/>
    <property type="project" value="UniProtKB-KW"/>
</dbReference>
<dbReference type="GO" id="GO:0005524">
    <property type="term" value="F:ATP binding"/>
    <property type="evidence" value="ECO:0007669"/>
    <property type="project" value="UniProtKB-KW"/>
</dbReference>
<keyword evidence="3" id="KW-0547">Nucleotide-binding</keyword>
<protein>
    <submittedName>
        <fullName evidence="8">Carbohydrate kinase</fullName>
    </submittedName>
</protein>
<evidence type="ECO:0000256" key="5">
    <source>
        <dbReference type="ARBA" id="ARBA00022840"/>
    </source>
</evidence>
<evidence type="ECO:0000256" key="1">
    <source>
        <dbReference type="ARBA" id="ARBA00010688"/>
    </source>
</evidence>